<sequence>MKSPENQLFYLKAILETEQTTNNTTITMSRIDANGVHFCPDAAIK</sequence>
<protein>
    <submittedName>
        <fullName evidence="1">Uncharacterized protein</fullName>
    </submittedName>
</protein>
<dbReference type="AlphaFoldDB" id="A0A8J6N9U6"/>
<evidence type="ECO:0000313" key="2">
    <source>
        <dbReference type="Proteomes" id="UP000599024"/>
    </source>
</evidence>
<evidence type="ECO:0000313" key="1">
    <source>
        <dbReference type="EMBL" id="MBC8208452.1"/>
    </source>
</evidence>
<accession>A0A8J6N9U6</accession>
<organism evidence="1 2">
    <name type="scientific">Candidatus Desulfatifera sulfidica</name>
    <dbReference type="NCBI Taxonomy" id="2841691"/>
    <lineage>
        <taxon>Bacteria</taxon>
        <taxon>Pseudomonadati</taxon>
        <taxon>Thermodesulfobacteriota</taxon>
        <taxon>Desulfobulbia</taxon>
        <taxon>Desulfobulbales</taxon>
        <taxon>Desulfobulbaceae</taxon>
        <taxon>Candidatus Desulfatifera</taxon>
    </lineage>
</organism>
<proteinExistence type="predicted"/>
<reference evidence="1 2" key="1">
    <citation type="submission" date="2020-08" db="EMBL/GenBank/DDBJ databases">
        <title>Bridging the membrane lipid divide: bacteria of the FCB group superphylum have the potential to synthesize archaeal ether lipids.</title>
        <authorList>
            <person name="Villanueva L."/>
            <person name="Von Meijenfeldt F.A.B."/>
            <person name="Westbye A.B."/>
            <person name="Yadav S."/>
            <person name="Hopmans E.C."/>
            <person name="Dutilh B.E."/>
            <person name="Sinninghe Damste J.S."/>
        </authorList>
    </citation>
    <scope>NUCLEOTIDE SEQUENCE [LARGE SCALE GENOMIC DNA]</scope>
    <source>
        <strain evidence="1">NIOZ-UU81</strain>
    </source>
</reference>
<comment type="caution">
    <text evidence="1">The sequence shown here is derived from an EMBL/GenBank/DDBJ whole genome shotgun (WGS) entry which is preliminary data.</text>
</comment>
<dbReference type="EMBL" id="JACNLK010000040">
    <property type="protein sequence ID" value="MBC8208452.1"/>
    <property type="molecule type" value="Genomic_DNA"/>
</dbReference>
<name>A0A8J6N9U6_9BACT</name>
<gene>
    <name evidence="1" type="ORF">H8E79_04725</name>
</gene>
<dbReference type="Proteomes" id="UP000599024">
    <property type="component" value="Unassembled WGS sequence"/>
</dbReference>